<comment type="caution">
    <text evidence="3">The sequence shown here is derived from an EMBL/GenBank/DDBJ whole genome shotgun (WGS) entry which is preliminary data.</text>
</comment>
<organism evidence="3 4">
    <name type="scientific">Fonsecaea monophora</name>
    <dbReference type="NCBI Taxonomy" id="254056"/>
    <lineage>
        <taxon>Eukaryota</taxon>
        <taxon>Fungi</taxon>
        <taxon>Dikarya</taxon>
        <taxon>Ascomycota</taxon>
        <taxon>Pezizomycotina</taxon>
        <taxon>Eurotiomycetes</taxon>
        <taxon>Chaetothyriomycetidae</taxon>
        <taxon>Chaetothyriales</taxon>
        <taxon>Herpotrichiellaceae</taxon>
        <taxon>Fonsecaea</taxon>
    </lineage>
</organism>
<protein>
    <recommendedName>
        <fullName evidence="2">EthD domain-containing protein</fullName>
    </recommendedName>
</protein>
<dbReference type="RefSeq" id="XP_022507167.1">
    <property type="nucleotide sequence ID" value="XM_022660526.1"/>
</dbReference>
<dbReference type="Gene3D" id="3.30.70.100">
    <property type="match status" value="1"/>
</dbReference>
<dbReference type="InterPro" id="IPR011008">
    <property type="entry name" value="Dimeric_a/b-barrel"/>
</dbReference>
<dbReference type="GeneID" id="34605728"/>
<accession>A0A177ET61</accession>
<evidence type="ECO:0000256" key="1">
    <source>
        <dbReference type="ARBA" id="ARBA00005986"/>
    </source>
</evidence>
<gene>
    <name evidence="3" type="ORF">AYO21_10613</name>
</gene>
<comment type="similarity">
    <text evidence="1">Belongs to the tpcK family.</text>
</comment>
<evidence type="ECO:0000259" key="2">
    <source>
        <dbReference type="Pfam" id="PF07110"/>
    </source>
</evidence>
<dbReference type="InterPro" id="IPR009799">
    <property type="entry name" value="EthD_dom"/>
</dbReference>
<dbReference type="Proteomes" id="UP000077002">
    <property type="component" value="Unassembled WGS sequence"/>
</dbReference>
<evidence type="ECO:0000313" key="3">
    <source>
        <dbReference type="EMBL" id="OAG35215.1"/>
    </source>
</evidence>
<evidence type="ECO:0000313" key="4">
    <source>
        <dbReference type="Proteomes" id="UP000077002"/>
    </source>
</evidence>
<dbReference type="AlphaFoldDB" id="A0A177ET61"/>
<dbReference type="SUPFAM" id="SSF54909">
    <property type="entry name" value="Dimeric alpha+beta barrel"/>
    <property type="match status" value="1"/>
</dbReference>
<dbReference type="EMBL" id="LVKK01000125">
    <property type="protein sequence ID" value="OAG35215.1"/>
    <property type="molecule type" value="Genomic_DNA"/>
</dbReference>
<proteinExistence type="inferred from homology"/>
<dbReference type="OrthoDB" id="4131992at2759"/>
<feature type="domain" description="EthD" evidence="2">
    <location>
        <begin position="13"/>
        <end position="109"/>
    </location>
</feature>
<sequence length="122" mass="13511">MTITQVYVLYKAPHLTAEQFKHHYETSHAPLVRELVGDKAELPLLYKRHYVVKQGDAPPAPGVASVDFDAITTLVFRDQAAADKFAEVITRPGNKERAEADSAKFLDLSRGGAVLVETSEKF</sequence>
<dbReference type="NCBIfam" id="TIGR02118">
    <property type="entry name" value="EthD family reductase"/>
    <property type="match status" value="1"/>
</dbReference>
<dbReference type="GO" id="GO:0016491">
    <property type="term" value="F:oxidoreductase activity"/>
    <property type="evidence" value="ECO:0007669"/>
    <property type="project" value="InterPro"/>
</dbReference>
<reference evidence="3 4" key="1">
    <citation type="submission" date="2016-03" db="EMBL/GenBank/DDBJ databases">
        <title>Draft genome sequence of the Fonsecaea monophora CBS 269.37.</title>
        <authorList>
            <person name="Bombassaro A."/>
            <person name="Vinicius W.A."/>
            <person name="De Hoog S."/>
            <person name="Sun J."/>
            <person name="Souza E.M."/>
            <person name="Raittz R.T."/>
            <person name="Costa F."/>
            <person name="Leao A.C."/>
            <person name="Tadra-Sfeir M.Z."/>
            <person name="Baura V."/>
            <person name="Balsanelli E."/>
            <person name="Pedrosa F.O."/>
            <person name="Moreno L.F."/>
            <person name="Steffens M.B."/>
            <person name="Xi L."/>
            <person name="Bocca A.L."/>
            <person name="Felipe M.S."/>
            <person name="Teixeira M."/>
            <person name="Telles Filho F.Q."/>
            <person name="Azevedo C.M."/>
            <person name="Gomes R."/>
            <person name="Vicente V.A."/>
        </authorList>
    </citation>
    <scope>NUCLEOTIDE SEQUENCE [LARGE SCALE GENOMIC DNA]</scope>
    <source>
        <strain evidence="3 4">CBS 269.37</strain>
    </source>
</reference>
<keyword evidence="4" id="KW-1185">Reference proteome</keyword>
<dbReference type="Pfam" id="PF07110">
    <property type="entry name" value="EthD"/>
    <property type="match status" value="1"/>
</dbReference>
<name>A0A177ET61_9EURO</name>